<evidence type="ECO:0000313" key="6">
    <source>
        <dbReference type="EMBL" id="KAJ4781380.1"/>
    </source>
</evidence>
<evidence type="ECO:0000259" key="4">
    <source>
        <dbReference type="PROSITE" id="PS01031"/>
    </source>
</evidence>
<dbReference type="InterPro" id="IPR002068">
    <property type="entry name" value="A-crystallin/Hsp20_dom"/>
</dbReference>
<sequence length="162" mass="18128">MSLIPSMFGRKQAKNMNNNNNTEAMTVDIWDPFEAITFATAAATLPIATSAFATANLDWKETANAHVFITDLPGVKKDEVKIEVEEEKVLKISGQRSKEAEEKGDKWHHIERSNEKFLRTVRLPLNANVDGMKAVMENGVLKVTVPKDQESKTYGRLIPITN</sequence>
<dbReference type="Pfam" id="PF00011">
    <property type="entry name" value="HSP20"/>
    <property type="match status" value="1"/>
</dbReference>
<comment type="caution">
    <text evidence="5">The sequence shown here is derived from an EMBL/GenBank/DDBJ whole genome shotgun (WGS) entry which is preliminary data.</text>
</comment>
<evidence type="ECO:0000313" key="7">
    <source>
        <dbReference type="EMBL" id="KAJ4804601.1"/>
    </source>
</evidence>
<evidence type="ECO:0000256" key="2">
    <source>
        <dbReference type="PROSITE-ProRule" id="PRU00285"/>
    </source>
</evidence>
<evidence type="ECO:0000256" key="1">
    <source>
        <dbReference type="ARBA" id="ARBA00023016"/>
    </source>
</evidence>
<organism evidence="5 8">
    <name type="scientific">Rhynchospora pubera</name>
    <dbReference type="NCBI Taxonomy" id="906938"/>
    <lineage>
        <taxon>Eukaryota</taxon>
        <taxon>Viridiplantae</taxon>
        <taxon>Streptophyta</taxon>
        <taxon>Embryophyta</taxon>
        <taxon>Tracheophyta</taxon>
        <taxon>Spermatophyta</taxon>
        <taxon>Magnoliopsida</taxon>
        <taxon>Liliopsida</taxon>
        <taxon>Poales</taxon>
        <taxon>Cyperaceae</taxon>
        <taxon>Cyperoideae</taxon>
        <taxon>Rhynchosporeae</taxon>
        <taxon>Rhynchospora</taxon>
    </lineage>
</organism>
<dbReference type="Proteomes" id="UP001140206">
    <property type="component" value="Chromosome 1"/>
</dbReference>
<dbReference type="Gene3D" id="2.60.40.790">
    <property type="match status" value="1"/>
</dbReference>
<dbReference type="EMBL" id="JAMFTS010000001">
    <property type="protein sequence ID" value="KAJ4804601.1"/>
    <property type="molecule type" value="Genomic_DNA"/>
</dbReference>
<dbReference type="EMBL" id="JAMFTS010000003">
    <property type="protein sequence ID" value="KAJ4770662.1"/>
    <property type="molecule type" value="Genomic_DNA"/>
</dbReference>
<proteinExistence type="inferred from homology"/>
<dbReference type="InterPro" id="IPR008978">
    <property type="entry name" value="HSP20-like_chaperone"/>
</dbReference>
<accession>A0AAV8DPQ5</accession>
<reference evidence="5" key="1">
    <citation type="submission" date="2022-08" db="EMBL/GenBank/DDBJ databases">
        <authorList>
            <person name="Marques A."/>
        </authorList>
    </citation>
    <scope>NUCLEOTIDE SEQUENCE</scope>
    <source>
        <strain evidence="5">RhyPub2mFocal</strain>
        <tissue evidence="5">Leaves</tissue>
    </source>
</reference>
<evidence type="ECO:0000313" key="5">
    <source>
        <dbReference type="EMBL" id="KAJ4770662.1"/>
    </source>
</evidence>
<dbReference type="EMBL" id="JAMFTS010000003">
    <property type="protein sequence ID" value="KAJ4781380.1"/>
    <property type="molecule type" value="Genomic_DNA"/>
</dbReference>
<dbReference type="AlphaFoldDB" id="A0AAV8DPQ5"/>
<evidence type="ECO:0000256" key="3">
    <source>
        <dbReference type="RuleBase" id="RU003616"/>
    </source>
</evidence>
<keyword evidence="1" id="KW-0346">Stress response</keyword>
<dbReference type="SUPFAM" id="SSF49764">
    <property type="entry name" value="HSP20-like chaperones"/>
    <property type="match status" value="1"/>
</dbReference>
<feature type="domain" description="SHSP" evidence="4">
    <location>
        <begin position="48"/>
        <end position="162"/>
    </location>
</feature>
<name>A0AAV8DPQ5_9POAL</name>
<dbReference type="Proteomes" id="UP001140206">
    <property type="component" value="Chromosome 3"/>
</dbReference>
<dbReference type="PROSITE" id="PS01031">
    <property type="entry name" value="SHSP"/>
    <property type="match status" value="1"/>
</dbReference>
<protein>
    <recommendedName>
        <fullName evidence="4">SHSP domain-containing protein</fullName>
    </recommendedName>
</protein>
<comment type="similarity">
    <text evidence="2 3">Belongs to the small heat shock protein (HSP20) family.</text>
</comment>
<evidence type="ECO:0000313" key="8">
    <source>
        <dbReference type="Proteomes" id="UP001140206"/>
    </source>
</evidence>
<gene>
    <name evidence="7" type="ORF">LUZ62_017167</name>
    <name evidence="5" type="ORF">LUZ62_054919</name>
    <name evidence="6" type="ORF">LUZ62_065637</name>
</gene>
<dbReference type="InterPro" id="IPR031107">
    <property type="entry name" value="Small_HSP"/>
</dbReference>
<dbReference type="PANTHER" id="PTHR11527">
    <property type="entry name" value="HEAT-SHOCK PROTEIN 20 FAMILY MEMBER"/>
    <property type="match status" value="1"/>
</dbReference>
<keyword evidence="8" id="KW-1185">Reference proteome</keyword>
<dbReference type="CDD" id="cd06472">
    <property type="entry name" value="ACD_ScHsp26_like"/>
    <property type="match status" value="1"/>
</dbReference>